<feature type="compositionally biased region" description="Basic and acidic residues" evidence="6">
    <location>
        <begin position="156"/>
        <end position="166"/>
    </location>
</feature>
<feature type="compositionally biased region" description="Low complexity" evidence="6">
    <location>
        <begin position="236"/>
        <end position="245"/>
    </location>
</feature>
<dbReference type="Gene3D" id="3.30.460.20">
    <property type="entry name" value="CorA soluble domain-like"/>
    <property type="match status" value="1"/>
</dbReference>
<dbReference type="GO" id="GO:0016020">
    <property type="term" value="C:membrane"/>
    <property type="evidence" value="ECO:0007669"/>
    <property type="project" value="UniProtKB-SubCell"/>
</dbReference>
<dbReference type="GO" id="GO:0015095">
    <property type="term" value="F:magnesium ion transmembrane transporter activity"/>
    <property type="evidence" value="ECO:0007669"/>
    <property type="project" value="InterPro"/>
</dbReference>
<feature type="compositionally biased region" description="Acidic residues" evidence="6">
    <location>
        <begin position="167"/>
        <end position="177"/>
    </location>
</feature>
<comment type="caution">
    <text evidence="8">The sequence shown here is derived from an EMBL/GenBank/DDBJ whole genome shotgun (WGS) entry which is preliminary data.</text>
</comment>
<feature type="region of interest" description="Disordered" evidence="6">
    <location>
        <begin position="307"/>
        <end position="333"/>
    </location>
</feature>
<proteinExistence type="inferred from homology"/>
<keyword evidence="4 7" id="KW-1133">Transmembrane helix</keyword>
<feature type="compositionally biased region" description="Basic and acidic residues" evidence="6">
    <location>
        <begin position="200"/>
        <end position="209"/>
    </location>
</feature>
<dbReference type="PANTHER" id="PTHR21535">
    <property type="entry name" value="MAGNESIUM AND COBALT TRANSPORT PROTEIN/MITOCHONDRIAL IMPORT INNER MEMBRANE TRANSLOCASE SUBUNIT TIM8"/>
    <property type="match status" value="1"/>
</dbReference>
<feature type="transmembrane region" description="Helical" evidence="7">
    <location>
        <begin position="614"/>
        <end position="633"/>
    </location>
</feature>
<dbReference type="RefSeq" id="XP_031025719.1">
    <property type="nucleotide sequence ID" value="XM_031168317.1"/>
</dbReference>
<sequence length="672" mass="75479">MSKSSQDDIFNLEGDSSSETSPLLPTTNTARINTLFHRQTAPGPLSSPSPQKSPSGPSPKSLLRRDSSNNLNSNGSSHNSLAGNKYDTDIGAAFSFHNDSHYLSSTPRASTRWTQLQPPPSGPVFFSNNSINNNQDAPIRQRSKSVVQMSMPELRSATDKENNNRGDDDDDDEEEEDARSRTSPSPIRITSHMQSPAQESHYRRGDDVGRGSLSKSLPRQSLPNIAFSPSQPTRHQPSSPSLLTQLPPPAQSMTTSDTGHRNSEGFESSTADDDENDEGGDEDWFRINEMDFTTIQQHIMAAGLQTPRKNPVATGSPKLRPTTFTKRAGNSTPHENLLRKTGVLKSNSFEALDFAKFDQPISEILRQSAFWIDVTLPTHEELGVLCRLFNIHPLTEEDIEADETREKCEVFRNYYFVVFRTFEQHEVAFLKPIQMFIVVFRECVLSFHHRPVPHTFNVLKRIEQLRPYGMTLSPDWISYAIIDDITDSFQPLLRYTELEVDTIDDLVLILKESEQSDMLQRVGMARKNVNQLMRLLATKPDVLKTIIKRCGERVAPGSETVLYLGDIQDHILTMLQNVFHYEATLSRSHSNYLASITIELTQASNKTNDVVMRMTALASVLVPLNVITGLWGMNVLVPGQGQESLYWFFAIVSAMIVISGTSFYLVRRHHVI</sequence>
<feature type="region of interest" description="Disordered" evidence="6">
    <location>
        <begin position="103"/>
        <end position="282"/>
    </location>
</feature>
<feature type="compositionally biased region" description="Polar residues" evidence="6">
    <location>
        <begin position="213"/>
        <end position="235"/>
    </location>
</feature>
<evidence type="ECO:0000256" key="4">
    <source>
        <dbReference type="ARBA" id="ARBA00022989"/>
    </source>
</evidence>
<organism evidence="8 9">
    <name type="scientific">Synchytrium microbalum</name>
    <dbReference type="NCBI Taxonomy" id="1806994"/>
    <lineage>
        <taxon>Eukaryota</taxon>
        <taxon>Fungi</taxon>
        <taxon>Fungi incertae sedis</taxon>
        <taxon>Chytridiomycota</taxon>
        <taxon>Chytridiomycota incertae sedis</taxon>
        <taxon>Chytridiomycetes</taxon>
        <taxon>Synchytriales</taxon>
        <taxon>Synchytriaceae</taxon>
        <taxon>Synchytrium</taxon>
    </lineage>
</organism>
<dbReference type="OrthoDB" id="29879at2759"/>
<feature type="compositionally biased region" description="Low complexity" evidence="6">
    <location>
        <begin position="68"/>
        <end position="84"/>
    </location>
</feature>
<keyword evidence="5 7" id="KW-0472">Membrane</keyword>
<evidence type="ECO:0000313" key="8">
    <source>
        <dbReference type="EMBL" id="TPX35134.1"/>
    </source>
</evidence>
<protein>
    <recommendedName>
        <fullName evidence="10">Magnesium transporter</fullName>
    </recommendedName>
</protein>
<feature type="region of interest" description="Disordered" evidence="6">
    <location>
        <begin position="1"/>
        <end position="86"/>
    </location>
</feature>
<dbReference type="CDD" id="cd12829">
    <property type="entry name" value="Alr1p-like"/>
    <property type="match status" value="1"/>
</dbReference>
<gene>
    <name evidence="8" type="ORF">SmJEL517_g02389</name>
</gene>
<comment type="similarity">
    <text evidence="2">Belongs to the CorA metal ion transporter (MIT) (TC 1.A.35) family.</text>
</comment>
<evidence type="ECO:0000313" key="9">
    <source>
        <dbReference type="Proteomes" id="UP000319731"/>
    </source>
</evidence>
<evidence type="ECO:0008006" key="10">
    <source>
        <dbReference type="Google" id="ProtNLM"/>
    </source>
</evidence>
<feature type="compositionally biased region" description="Low complexity" evidence="6">
    <location>
        <begin position="17"/>
        <end position="29"/>
    </location>
</feature>
<dbReference type="GO" id="GO:0010961">
    <property type="term" value="P:intracellular magnesium ion homeostasis"/>
    <property type="evidence" value="ECO:0007669"/>
    <property type="project" value="TreeGrafter"/>
</dbReference>
<feature type="compositionally biased region" description="Polar residues" evidence="6">
    <location>
        <begin position="103"/>
        <end position="116"/>
    </location>
</feature>
<dbReference type="SUPFAM" id="SSF144083">
    <property type="entry name" value="Magnesium transport protein CorA, transmembrane region"/>
    <property type="match status" value="1"/>
</dbReference>
<dbReference type="SUPFAM" id="SSF143865">
    <property type="entry name" value="CorA soluble domain-like"/>
    <property type="match status" value="1"/>
</dbReference>
<feature type="compositionally biased region" description="Polar residues" evidence="6">
    <location>
        <begin position="126"/>
        <end position="136"/>
    </location>
</feature>
<evidence type="ECO:0000256" key="1">
    <source>
        <dbReference type="ARBA" id="ARBA00004141"/>
    </source>
</evidence>
<accession>A0A507CB07</accession>
<name>A0A507CB07_9FUNG</name>
<feature type="transmembrane region" description="Helical" evidence="7">
    <location>
        <begin position="645"/>
        <end position="666"/>
    </location>
</feature>
<dbReference type="AlphaFoldDB" id="A0A507CB07"/>
<dbReference type="Pfam" id="PF01544">
    <property type="entry name" value="CorA"/>
    <property type="match status" value="1"/>
</dbReference>
<evidence type="ECO:0000256" key="3">
    <source>
        <dbReference type="ARBA" id="ARBA00022692"/>
    </source>
</evidence>
<reference evidence="8 9" key="1">
    <citation type="journal article" date="2019" name="Sci. Rep.">
        <title>Comparative genomics of chytrid fungi reveal insights into the obligate biotrophic and pathogenic lifestyle of Synchytrium endobioticum.</title>
        <authorList>
            <person name="van de Vossenberg B.T.L.H."/>
            <person name="Warris S."/>
            <person name="Nguyen H.D.T."/>
            <person name="van Gent-Pelzer M.P.E."/>
            <person name="Joly D.L."/>
            <person name="van de Geest H.C."/>
            <person name="Bonants P.J.M."/>
            <person name="Smith D.S."/>
            <person name="Levesque C.A."/>
            <person name="van der Lee T.A.J."/>
        </authorList>
    </citation>
    <scope>NUCLEOTIDE SEQUENCE [LARGE SCALE GENOMIC DNA]</scope>
    <source>
        <strain evidence="8 9">JEL517</strain>
    </source>
</reference>
<dbReference type="PANTHER" id="PTHR21535:SF51">
    <property type="entry name" value="MANGANESE RESISTANCE PROTEIN MNR2"/>
    <property type="match status" value="1"/>
</dbReference>
<dbReference type="InterPro" id="IPR002523">
    <property type="entry name" value="MgTranspt_CorA/ZnTranspt_ZntB"/>
</dbReference>
<keyword evidence="9" id="KW-1185">Reference proteome</keyword>
<dbReference type="STRING" id="1806994.A0A507CB07"/>
<dbReference type="Proteomes" id="UP000319731">
    <property type="component" value="Unassembled WGS sequence"/>
</dbReference>
<evidence type="ECO:0000256" key="6">
    <source>
        <dbReference type="SAM" id="MobiDB-lite"/>
    </source>
</evidence>
<dbReference type="InterPro" id="IPR045861">
    <property type="entry name" value="CorA_cytoplasmic_dom"/>
</dbReference>
<feature type="compositionally biased region" description="Acidic residues" evidence="6">
    <location>
        <begin position="270"/>
        <end position="282"/>
    </location>
</feature>
<dbReference type="InterPro" id="IPR045863">
    <property type="entry name" value="CorA_TM1_TM2"/>
</dbReference>
<evidence type="ECO:0000256" key="2">
    <source>
        <dbReference type="ARBA" id="ARBA00009765"/>
    </source>
</evidence>
<evidence type="ECO:0000256" key="5">
    <source>
        <dbReference type="ARBA" id="ARBA00023136"/>
    </source>
</evidence>
<dbReference type="EMBL" id="QEAO01000010">
    <property type="protein sequence ID" value="TPX35134.1"/>
    <property type="molecule type" value="Genomic_DNA"/>
</dbReference>
<dbReference type="Gene3D" id="1.20.58.340">
    <property type="entry name" value="Magnesium transport protein CorA, transmembrane region"/>
    <property type="match status" value="2"/>
</dbReference>
<dbReference type="InterPro" id="IPR044089">
    <property type="entry name" value="Alr1-like"/>
</dbReference>
<comment type="subcellular location">
    <subcellularLocation>
        <location evidence="1">Membrane</location>
        <topology evidence="1">Multi-pass membrane protein</topology>
    </subcellularLocation>
</comment>
<feature type="compositionally biased region" description="Low complexity" evidence="6">
    <location>
        <begin position="42"/>
        <end position="61"/>
    </location>
</feature>
<feature type="compositionally biased region" description="Polar residues" evidence="6">
    <location>
        <begin position="322"/>
        <end position="333"/>
    </location>
</feature>
<evidence type="ECO:0000256" key="7">
    <source>
        <dbReference type="SAM" id="Phobius"/>
    </source>
</evidence>
<dbReference type="GeneID" id="42003614"/>
<keyword evidence="3 7" id="KW-0812">Transmembrane</keyword>